<evidence type="ECO:0000256" key="5">
    <source>
        <dbReference type="ARBA" id="ARBA00023125"/>
    </source>
</evidence>
<evidence type="ECO:0000259" key="9">
    <source>
        <dbReference type="Pfam" id="PF08281"/>
    </source>
</evidence>
<feature type="region of interest" description="Disordered" evidence="7">
    <location>
        <begin position="84"/>
        <end position="106"/>
    </location>
</feature>
<dbReference type="EMBL" id="CP106982">
    <property type="protein sequence ID" value="UYF92883.1"/>
    <property type="molecule type" value="Genomic_DNA"/>
</dbReference>
<keyword evidence="6" id="KW-0804">Transcription</keyword>
<feature type="domain" description="RNA polymerase sigma-70 region 2" evidence="8">
    <location>
        <begin position="19"/>
        <end position="82"/>
    </location>
</feature>
<feature type="domain" description="RNA polymerase sigma factor 70 region 4 type 2" evidence="9">
    <location>
        <begin position="121"/>
        <end position="170"/>
    </location>
</feature>
<dbReference type="Gene3D" id="1.10.10.10">
    <property type="entry name" value="Winged helix-like DNA-binding domain superfamily/Winged helix DNA-binding domain"/>
    <property type="match status" value="1"/>
</dbReference>
<evidence type="ECO:0000256" key="4">
    <source>
        <dbReference type="ARBA" id="ARBA00023082"/>
    </source>
</evidence>
<proteinExistence type="inferred from homology"/>
<gene>
    <name evidence="10" type="ORF">OCS65_20765</name>
</gene>
<keyword evidence="4" id="KW-0731">Sigma factor</keyword>
<dbReference type="SUPFAM" id="SSF54427">
    <property type="entry name" value="NTF2-like"/>
    <property type="match status" value="1"/>
</dbReference>
<protein>
    <submittedName>
        <fullName evidence="10">Sigma-70 family RNA polymerase sigma factor</fullName>
    </submittedName>
</protein>
<dbReference type="InterPro" id="IPR032710">
    <property type="entry name" value="NTF2-like_dom_sf"/>
</dbReference>
<evidence type="ECO:0000313" key="10">
    <source>
        <dbReference type="EMBL" id="UYF92883.1"/>
    </source>
</evidence>
<dbReference type="SUPFAM" id="SSF88659">
    <property type="entry name" value="Sigma3 and sigma4 domains of RNA polymerase sigma factors"/>
    <property type="match status" value="1"/>
</dbReference>
<evidence type="ECO:0000313" key="11">
    <source>
        <dbReference type="Proteomes" id="UP001163947"/>
    </source>
</evidence>
<dbReference type="GeneID" id="83622903"/>
<dbReference type="GO" id="GO:0006352">
    <property type="term" value="P:DNA-templated transcription initiation"/>
    <property type="evidence" value="ECO:0007669"/>
    <property type="project" value="InterPro"/>
</dbReference>
<organism evidence="10 11">
    <name type="scientific">Rhodococcus aetherivorans</name>
    <dbReference type="NCBI Taxonomy" id="191292"/>
    <lineage>
        <taxon>Bacteria</taxon>
        <taxon>Bacillati</taxon>
        <taxon>Actinomycetota</taxon>
        <taxon>Actinomycetes</taxon>
        <taxon>Mycobacteriales</taxon>
        <taxon>Nocardiaceae</taxon>
        <taxon>Rhodococcus</taxon>
    </lineage>
</organism>
<dbReference type="InterPro" id="IPR013249">
    <property type="entry name" value="RNA_pol_sigma70_r4_t2"/>
</dbReference>
<comment type="subunit">
    <text evidence="2">Interacts transiently with the RNA polymerase catalytic core formed by RpoA, RpoB, RpoC and RpoZ (2 alpha, 1 beta, 1 beta' and 1 omega subunit) to form the RNA polymerase holoenzyme that can initiate transcription.</text>
</comment>
<dbReference type="Gene3D" id="3.10.450.50">
    <property type="match status" value="1"/>
</dbReference>
<reference evidence="10" key="1">
    <citation type="submission" date="2022-09" db="EMBL/GenBank/DDBJ databases">
        <title>The genome sequence of Rhodococcus aetherivorans N1.</title>
        <authorList>
            <person name="Jiang W."/>
        </authorList>
    </citation>
    <scope>NUCLEOTIDE SEQUENCE</scope>
    <source>
        <strain evidence="10">N1</strain>
    </source>
</reference>
<evidence type="ECO:0000256" key="3">
    <source>
        <dbReference type="ARBA" id="ARBA00023015"/>
    </source>
</evidence>
<keyword evidence="5" id="KW-0238">DNA-binding</keyword>
<evidence type="ECO:0000256" key="2">
    <source>
        <dbReference type="ARBA" id="ARBA00011344"/>
    </source>
</evidence>
<evidence type="ECO:0000259" key="8">
    <source>
        <dbReference type="Pfam" id="PF04542"/>
    </source>
</evidence>
<dbReference type="InterPro" id="IPR052704">
    <property type="entry name" value="ECF_Sigma-70_Domain"/>
</dbReference>
<dbReference type="GO" id="GO:0016987">
    <property type="term" value="F:sigma factor activity"/>
    <property type="evidence" value="ECO:0007669"/>
    <property type="project" value="UniProtKB-KW"/>
</dbReference>
<sequence length="309" mass="33062">MSDGYFSAHPGGAFPAEQFEAHRDHLRAVAFRMLGSASEADDAVQEAWLRLHRSGTDEVANLGGWLTTVVSRVCLDMLRSRGSRREVPLDQPDRPEPGSTDPRDVPESAALLADSVGVAMLVVLDTLAPAERLAFVLHDLFAVPFDEIAPIVERSPAATRQLASRARRRIQGATAPRADLMRRRRLVDAFLAASREGRFDDLLALLDPDVVLRADDVAVATARAGAAHGAPALAHELHGPHSVAKVFDGRAQAARTVLVDGMPGAAWAPGGRPRTVFAFTIEDDAIVEIEVVSDPGQLAALEVTFPDAG</sequence>
<dbReference type="InterPro" id="IPR007627">
    <property type="entry name" value="RNA_pol_sigma70_r2"/>
</dbReference>
<evidence type="ECO:0000256" key="6">
    <source>
        <dbReference type="ARBA" id="ARBA00023163"/>
    </source>
</evidence>
<dbReference type="Gene3D" id="1.10.1740.10">
    <property type="match status" value="1"/>
</dbReference>
<dbReference type="PANTHER" id="PTHR30173:SF43">
    <property type="entry name" value="ECF RNA POLYMERASE SIGMA FACTOR SIGI-RELATED"/>
    <property type="match status" value="1"/>
</dbReference>
<dbReference type="InterPro" id="IPR013324">
    <property type="entry name" value="RNA_pol_sigma_r3/r4-like"/>
</dbReference>
<dbReference type="InterPro" id="IPR014284">
    <property type="entry name" value="RNA_pol_sigma-70_dom"/>
</dbReference>
<dbReference type="Pfam" id="PF04542">
    <property type="entry name" value="Sigma70_r2"/>
    <property type="match status" value="1"/>
</dbReference>
<name>A0AA46S9R0_9NOCA</name>
<evidence type="ECO:0000256" key="1">
    <source>
        <dbReference type="ARBA" id="ARBA00010641"/>
    </source>
</evidence>
<dbReference type="AlphaFoldDB" id="A0AA46S9R0"/>
<comment type="similarity">
    <text evidence="1">Belongs to the sigma-70 factor family. ECF subfamily.</text>
</comment>
<keyword evidence="3" id="KW-0805">Transcription regulation</keyword>
<dbReference type="Proteomes" id="UP001163947">
    <property type="component" value="Chromosome"/>
</dbReference>
<dbReference type="RefSeq" id="WP_065922834.1">
    <property type="nucleotide sequence ID" value="NZ_CP088969.1"/>
</dbReference>
<dbReference type="InterPro" id="IPR036388">
    <property type="entry name" value="WH-like_DNA-bd_sf"/>
</dbReference>
<dbReference type="NCBIfam" id="TIGR02937">
    <property type="entry name" value="sigma70-ECF"/>
    <property type="match status" value="1"/>
</dbReference>
<dbReference type="GO" id="GO:0003677">
    <property type="term" value="F:DNA binding"/>
    <property type="evidence" value="ECO:0007669"/>
    <property type="project" value="UniProtKB-KW"/>
</dbReference>
<dbReference type="InterPro" id="IPR013325">
    <property type="entry name" value="RNA_pol_sigma_r2"/>
</dbReference>
<evidence type="ECO:0000256" key="7">
    <source>
        <dbReference type="SAM" id="MobiDB-lite"/>
    </source>
</evidence>
<dbReference type="PANTHER" id="PTHR30173">
    <property type="entry name" value="SIGMA 19 FACTOR"/>
    <property type="match status" value="1"/>
</dbReference>
<accession>A0AA46S9R0</accession>
<dbReference type="Pfam" id="PF08281">
    <property type="entry name" value="Sigma70_r4_2"/>
    <property type="match status" value="1"/>
</dbReference>
<dbReference type="SUPFAM" id="SSF88946">
    <property type="entry name" value="Sigma2 domain of RNA polymerase sigma factors"/>
    <property type="match status" value="1"/>
</dbReference>